<evidence type="ECO:0000256" key="1">
    <source>
        <dbReference type="ARBA" id="ARBA00022962"/>
    </source>
</evidence>
<keyword evidence="5" id="KW-1185">Reference proteome</keyword>
<name>A0ABT4GQ40_9BACL</name>
<keyword evidence="2" id="KW-0961">Cell wall biogenesis/degradation</keyword>
<comment type="similarity">
    <text evidence="2">Belongs to the CobB/CobQ family. GatD subfamily.</text>
</comment>
<evidence type="ECO:0000259" key="3">
    <source>
        <dbReference type="Pfam" id="PF07685"/>
    </source>
</evidence>
<proteinExistence type="inferred from homology"/>
<comment type="catalytic activity">
    <reaction evidence="2">
        <text>L-glutamine + H2O = L-glutamate + NH4(+)</text>
        <dbReference type="Rhea" id="RHEA:15889"/>
        <dbReference type="ChEBI" id="CHEBI:15377"/>
        <dbReference type="ChEBI" id="CHEBI:28938"/>
        <dbReference type="ChEBI" id="CHEBI:29985"/>
        <dbReference type="ChEBI" id="CHEBI:58359"/>
        <dbReference type="EC" id="3.5.1.2"/>
    </reaction>
</comment>
<dbReference type="CDD" id="cd01750">
    <property type="entry name" value="GATase1_CobQ"/>
    <property type="match status" value="1"/>
</dbReference>
<evidence type="ECO:0000256" key="2">
    <source>
        <dbReference type="HAMAP-Rule" id="MF_02213"/>
    </source>
</evidence>
<dbReference type="EC" id="6.3.5.13" evidence="2"/>
<comment type="pathway">
    <text evidence="2">Cell wall biogenesis; peptidoglycan biosynthesis.</text>
</comment>
<dbReference type="InterPro" id="IPR043702">
    <property type="entry name" value="Lipid_II_synth_GatD"/>
</dbReference>
<comment type="catalytic activity">
    <reaction evidence="2">
        <text>beta-D-GlcNAc-(1-&gt;4)-Mur2Ac(oyl-L-Ala-gamma-D-Glu-L-Lys-D-Ala-D-Ala)-di-trans,octa-cis-undecaprenyl diphosphate + L-glutamine + ATP + H2O = beta-D-GlcNAc-(1-&gt;4)-Mur2Ac(oyl-L-Ala-D-isoglutaminyl-L-Lys-D-Ala-D-Ala)-di-trans,octa-cis-undecaprenyl diphosphate + L-glutamate + ADP + phosphate + H(+)</text>
        <dbReference type="Rhea" id="RHEA:57928"/>
        <dbReference type="ChEBI" id="CHEBI:15377"/>
        <dbReference type="ChEBI" id="CHEBI:15378"/>
        <dbReference type="ChEBI" id="CHEBI:29985"/>
        <dbReference type="ChEBI" id="CHEBI:30616"/>
        <dbReference type="ChEBI" id="CHEBI:43474"/>
        <dbReference type="ChEBI" id="CHEBI:58359"/>
        <dbReference type="ChEBI" id="CHEBI:60033"/>
        <dbReference type="ChEBI" id="CHEBI:62233"/>
        <dbReference type="ChEBI" id="CHEBI:456216"/>
        <dbReference type="EC" id="6.3.5.13"/>
    </reaction>
</comment>
<keyword evidence="1 2" id="KW-0315">Glutamine amidotransferase</keyword>
<dbReference type="SUPFAM" id="SSF52317">
    <property type="entry name" value="Class I glutamine amidotransferase-like"/>
    <property type="match status" value="1"/>
</dbReference>
<keyword evidence="2" id="KW-0133">Cell shape</keyword>
<keyword evidence="2" id="KW-0436">Ligase</keyword>
<dbReference type="InterPro" id="IPR033949">
    <property type="entry name" value="CobQ_GATase1"/>
</dbReference>
<dbReference type="InterPro" id="IPR029062">
    <property type="entry name" value="Class_I_gatase-like"/>
</dbReference>
<dbReference type="PANTHER" id="PTHR21343:SF9">
    <property type="entry name" value="LIPID II ISOGLUTAMINYL SYNTHASE (GLUTAMINE-HYDROLYZING) SUBUNIT GATD"/>
    <property type="match status" value="1"/>
</dbReference>
<dbReference type="EMBL" id="JAMDMX010000230">
    <property type="protein sequence ID" value="MCY9698307.1"/>
    <property type="molecule type" value="Genomic_DNA"/>
</dbReference>
<reference evidence="4 5" key="1">
    <citation type="submission" date="2022-05" db="EMBL/GenBank/DDBJ databases">
        <title>Genome Sequencing of Bee-Associated Microbes.</title>
        <authorList>
            <person name="Dunlap C."/>
        </authorList>
    </citation>
    <scope>NUCLEOTIDE SEQUENCE [LARGE SCALE GENOMIC DNA]</scope>
    <source>
        <strain evidence="4 5">NRRL B-14421</strain>
    </source>
</reference>
<dbReference type="Proteomes" id="UP001527099">
    <property type="component" value="Unassembled WGS sequence"/>
</dbReference>
<keyword evidence="2" id="KW-0378">Hydrolase</keyword>
<organism evidence="4 5">
    <name type="scientific">Paenibacillus alginolyticus</name>
    <dbReference type="NCBI Taxonomy" id="59839"/>
    <lineage>
        <taxon>Bacteria</taxon>
        <taxon>Bacillati</taxon>
        <taxon>Bacillota</taxon>
        <taxon>Bacilli</taxon>
        <taxon>Bacillales</taxon>
        <taxon>Paenibacillaceae</taxon>
        <taxon>Paenibacillus</taxon>
    </lineage>
</organism>
<feature type="domain" description="CobB/CobQ-like glutamine amidotransferase" evidence="3">
    <location>
        <begin position="10"/>
        <end position="195"/>
    </location>
</feature>
<dbReference type="Gene3D" id="3.40.50.880">
    <property type="match status" value="1"/>
</dbReference>
<feature type="active site" evidence="2">
    <location>
        <position position="188"/>
    </location>
</feature>
<dbReference type="RefSeq" id="WP_029197310.1">
    <property type="nucleotide sequence ID" value="NZ_JAMDMW010000171.1"/>
</dbReference>
<dbReference type="PROSITE" id="PS51274">
    <property type="entry name" value="GATASE_COBBQ"/>
    <property type="match status" value="1"/>
</dbReference>
<dbReference type="EC" id="3.5.1.2" evidence="2"/>
<comment type="subunit">
    <text evidence="2">Forms a heterodimer with MurT.</text>
</comment>
<feature type="binding site" evidence="2">
    <location>
        <position position="127"/>
    </location>
    <ligand>
        <name>substrate</name>
    </ligand>
</feature>
<protein>
    <recommendedName>
        <fullName evidence="2">Lipid II isoglutaminyl synthase (glutamine-hydrolyzing) subunit GatD</fullName>
        <ecNumber evidence="2">6.3.5.13</ecNumber>
    </recommendedName>
    <alternativeName>
        <fullName evidence="2">Lipid II isoglutaminyl synthase glutaminase subunit</fullName>
        <ecNumber evidence="2">3.5.1.2</ecNumber>
    </alternativeName>
</protein>
<dbReference type="Pfam" id="PF07685">
    <property type="entry name" value="GATase_3"/>
    <property type="match status" value="1"/>
</dbReference>
<dbReference type="HAMAP" id="MF_02213">
    <property type="entry name" value="Lipid_II_synth_GatD"/>
    <property type="match status" value="1"/>
</dbReference>
<dbReference type="PANTHER" id="PTHR21343">
    <property type="entry name" value="DETHIOBIOTIN SYNTHETASE"/>
    <property type="match status" value="1"/>
</dbReference>
<sequence length="241" mass="26834">MNLVLYNLFPDRLNLYGDRGNVVALQKRCEWRGIQLTIVDIKSTNDMNLSSVDIICIGGGSDREQGLITKELLKIKKEFQLGVEDGISCLAICGGYQLLGSFYVTSEGTKHMGMEICDFHSIAREDRQVGNILIDTKEFGRVVGFENHSGRTYHPYQPLGKVIKGYGNNGEDGTEGLIYHNVIGTYLHGPILPKNPAITDHIIAAAIERKYGKKELIALDDALEYETKQQAEKICLTLQRG</sequence>
<accession>A0ABT4GQ40</accession>
<evidence type="ECO:0000313" key="4">
    <source>
        <dbReference type="EMBL" id="MCY9698307.1"/>
    </source>
</evidence>
<dbReference type="InterPro" id="IPR011698">
    <property type="entry name" value="GATase_3"/>
</dbReference>
<gene>
    <name evidence="2" type="primary">gatD</name>
    <name evidence="4" type="ORF">M5X19_36540</name>
</gene>
<feature type="active site" description="Nucleophile" evidence="2">
    <location>
        <position position="93"/>
    </location>
</feature>
<comment type="function">
    <text evidence="2">The lipid II isoglutaminyl synthase complex catalyzes the formation of alpha-D-isoglutamine in the cell wall lipid II stem peptide. The GatD subunit catalyzes the hydrolysis of glutamine to glutamate and ammonia. The resulting ammonia molecule is channeled to the active site of MurT.</text>
</comment>
<comment type="caution">
    <text evidence="4">The sequence shown here is derived from an EMBL/GenBank/DDBJ whole genome shotgun (WGS) entry which is preliminary data.</text>
</comment>
<keyword evidence="2" id="KW-0573">Peptidoglycan synthesis</keyword>
<evidence type="ECO:0000313" key="5">
    <source>
        <dbReference type="Proteomes" id="UP001527099"/>
    </source>
</evidence>